<dbReference type="InterPro" id="IPR000477">
    <property type="entry name" value="RT_dom"/>
</dbReference>
<dbReference type="GO" id="GO:0003887">
    <property type="term" value="F:DNA-directed DNA polymerase activity"/>
    <property type="evidence" value="ECO:0007669"/>
    <property type="project" value="UniProtKB-KW"/>
</dbReference>
<evidence type="ECO:0000256" key="11">
    <source>
        <dbReference type="ARBA" id="ARBA00022801"/>
    </source>
</evidence>
<evidence type="ECO:0000256" key="7">
    <source>
        <dbReference type="ARBA" id="ARBA00022722"/>
    </source>
</evidence>
<dbReference type="InterPro" id="IPR013763">
    <property type="entry name" value="Cyclin-like_dom"/>
</dbReference>
<dbReference type="Gene3D" id="2.40.50.40">
    <property type="match status" value="1"/>
</dbReference>
<dbReference type="FunFam" id="1.10.472.10:FF:000013">
    <property type="entry name" value="Cyclin A1"/>
    <property type="match status" value="1"/>
</dbReference>
<proteinExistence type="inferred from homology"/>
<keyword evidence="30" id="KW-1185">Reference proteome</keyword>
<dbReference type="Pfam" id="PF08284">
    <property type="entry name" value="RVP_2"/>
    <property type="match status" value="1"/>
</dbReference>
<keyword evidence="16" id="KW-0239">DNA-directed DNA polymerase</keyword>
<dbReference type="GO" id="GO:0003964">
    <property type="term" value="F:RNA-directed DNA polymerase activity"/>
    <property type="evidence" value="ECO:0007669"/>
    <property type="project" value="UniProtKB-KW"/>
</dbReference>
<dbReference type="FunFam" id="1.10.472.10:FF:000167">
    <property type="entry name" value="Mitotic cyclin 6"/>
    <property type="match status" value="1"/>
</dbReference>
<evidence type="ECO:0000256" key="8">
    <source>
        <dbReference type="ARBA" id="ARBA00022723"/>
    </source>
</evidence>
<dbReference type="GO" id="GO:0003677">
    <property type="term" value="F:DNA binding"/>
    <property type="evidence" value="ECO:0007669"/>
    <property type="project" value="UniProtKB-KW"/>
</dbReference>
<dbReference type="Gene3D" id="3.30.420.10">
    <property type="entry name" value="Ribonuclease H-like superfamily/Ribonuclease H"/>
    <property type="match status" value="1"/>
</dbReference>
<dbReference type="InterPro" id="IPR048258">
    <property type="entry name" value="Cyclins_cyclin-box"/>
</dbReference>
<feature type="domain" description="Chromo" evidence="26">
    <location>
        <begin position="1472"/>
        <end position="1523"/>
    </location>
</feature>
<evidence type="ECO:0000256" key="18">
    <source>
        <dbReference type="ARBA" id="ARBA00023127"/>
    </source>
</evidence>
<keyword evidence="6" id="KW-0548">Nucleotidyltransferase</keyword>
<dbReference type="Gene3D" id="3.10.20.370">
    <property type="match status" value="1"/>
</dbReference>
<dbReference type="InterPro" id="IPR001584">
    <property type="entry name" value="Integrase_cat-core"/>
</dbReference>
<evidence type="ECO:0000256" key="17">
    <source>
        <dbReference type="ARBA" id="ARBA00023125"/>
    </source>
</evidence>
<dbReference type="InterPro" id="IPR000953">
    <property type="entry name" value="Chromo/chromo_shadow_dom"/>
</dbReference>
<dbReference type="SUPFAM" id="SSF50630">
    <property type="entry name" value="Acid proteases"/>
    <property type="match status" value="1"/>
</dbReference>
<dbReference type="InterPro" id="IPR036915">
    <property type="entry name" value="Cyclin-like_sf"/>
</dbReference>
<keyword evidence="19" id="KW-0233">DNA recombination</keyword>
<dbReference type="InterPro" id="IPR021109">
    <property type="entry name" value="Peptidase_aspartic_dom_sf"/>
</dbReference>
<keyword evidence="13" id="KW-0694">RNA-binding</keyword>
<keyword evidence="18 23" id="KW-0195">Cyclin</keyword>
<dbReference type="FunFam" id="3.30.420.10:FF:000032">
    <property type="entry name" value="Retrovirus-related Pol polyprotein from transposon 297-like Protein"/>
    <property type="match status" value="1"/>
</dbReference>
<dbReference type="CDD" id="cd09274">
    <property type="entry name" value="RNase_HI_RT_Ty3"/>
    <property type="match status" value="1"/>
</dbReference>
<evidence type="ECO:0000256" key="5">
    <source>
        <dbReference type="ARBA" id="ARBA00022679"/>
    </source>
</evidence>
<evidence type="ECO:0000256" key="19">
    <source>
        <dbReference type="ARBA" id="ARBA00023172"/>
    </source>
</evidence>
<evidence type="ECO:0000313" key="30">
    <source>
        <dbReference type="Proteomes" id="UP001210211"/>
    </source>
</evidence>
<dbReference type="Gene3D" id="3.30.70.270">
    <property type="match status" value="2"/>
</dbReference>
<dbReference type="SUPFAM" id="SSF53098">
    <property type="entry name" value="Ribonuclease H-like"/>
    <property type="match status" value="1"/>
</dbReference>
<evidence type="ECO:0000259" key="28">
    <source>
        <dbReference type="PROSITE" id="PS50994"/>
    </source>
</evidence>
<evidence type="ECO:0000259" key="26">
    <source>
        <dbReference type="PROSITE" id="PS50013"/>
    </source>
</evidence>
<dbReference type="InterPro" id="IPR043128">
    <property type="entry name" value="Rev_trsase/Diguanyl_cyclase"/>
</dbReference>
<evidence type="ECO:0000256" key="3">
    <source>
        <dbReference type="ARBA" id="ARBA00022618"/>
    </source>
</evidence>
<evidence type="ECO:0000313" key="29">
    <source>
        <dbReference type="EMBL" id="KAJ3686341.1"/>
    </source>
</evidence>
<evidence type="ECO:0000256" key="6">
    <source>
        <dbReference type="ARBA" id="ARBA00022695"/>
    </source>
</evidence>
<dbReference type="Pfam" id="PF03732">
    <property type="entry name" value="Retrotrans_gag"/>
    <property type="match status" value="1"/>
</dbReference>
<keyword evidence="4" id="KW-0645">Protease</keyword>
<dbReference type="InterPro" id="IPR041588">
    <property type="entry name" value="Integrase_H2C2"/>
</dbReference>
<dbReference type="FunFam" id="3.10.10.10:FF:000007">
    <property type="entry name" value="Retrovirus-related Pol polyprotein from transposon 17.6-like Protein"/>
    <property type="match status" value="1"/>
</dbReference>
<keyword evidence="24" id="KW-0175">Coiled coil</keyword>
<protein>
    <recommendedName>
        <fullName evidence="31">Reverse transcriptase</fullName>
    </recommendedName>
</protein>
<dbReference type="SUPFAM" id="SSF54160">
    <property type="entry name" value="Chromo domain-like"/>
    <property type="match status" value="1"/>
</dbReference>
<dbReference type="Gene3D" id="1.10.340.70">
    <property type="match status" value="1"/>
</dbReference>
<evidence type="ECO:0000256" key="10">
    <source>
        <dbReference type="ARBA" id="ARBA00022759"/>
    </source>
</evidence>
<keyword evidence="17" id="KW-0238">DNA-binding</keyword>
<dbReference type="Pfam" id="PF24626">
    <property type="entry name" value="SH3_Tf2-1"/>
    <property type="match status" value="1"/>
</dbReference>
<evidence type="ECO:0000256" key="13">
    <source>
        <dbReference type="ARBA" id="ARBA00022884"/>
    </source>
</evidence>
<dbReference type="PROSITE" id="PS50013">
    <property type="entry name" value="CHROMO_2"/>
    <property type="match status" value="1"/>
</dbReference>
<evidence type="ECO:0000256" key="9">
    <source>
        <dbReference type="ARBA" id="ARBA00022750"/>
    </source>
</evidence>
<keyword evidence="9" id="KW-0064">Aspartyl protease</keyword>
<keyword evidence="7" id="KW-0540">Nuclease</keyword>
<keyword evidence="14" id="KW-0229">DNA integration</keyword>
<dbReference type="InterPro" id="IPR023779">
    <property type="entry name" value="Chromodomain_CS"/>
</dbReference>
<dbReference type="Gene3D" id="1.10.472.10">
    <property type="entry name" value="Cyclin-like"/>
    <property type="match status" value="2"/>
</dbReference>
<dbReference type="SUPFAM" id="SSF47954">
    <property type="entry name" value="Cyclin-like"/>
    <property type="match status" value="2"/>
</dbReference>
<dbReference type="GO" id="GO:0006310">
    <property type="term" value="P:DNA recombination"/>
    <property type="evidence" value="ECO:0007669"/>
    <property type="project" value="UniProtKB-KW"/>
</dbReference>
<keyword evidence="11" id="KW-0378">Hydrolase</keyword>
<evidence type="ECO:0000256" key="22">
    <source>
        <dbReference type="ARBA" id="ARBA00023306"/>
    </source>
</evidence>
<dbReference type="InterPro" id="IPR001969">
    <property type="entry name" value="Aspartic_peptidase_AS"/>
</dbReference>
<feature type="domain" description="Integrase catalytic" evidence="28">
    <location>
        <begin position="1164"/>
        <end position="1328"/>
    </location>
</feature>
<evidence type="ECO:0000256" key="20">
    <source>
        <dbReference type="ARBA" id="ARBA00023242"/>
    </source>
</evidence>
<dbReference type="Pfam" id="PF17921">
    <property type="entry name" value="Integrase_H2C2"/>
    <property type="match status" value="1"/>
</dbReference>
<dbReference type="Gene3D" id="2.40.70.10">
    <property type="entry name" value="Acid Proteases"/>
    <property type="match status" value="1"/>
</dbReference>
<evidence type="ECO:0000256" key="12">
    <source>
        <dbReference type="ARBA" id="ARBA00022842"/>
    </source>
</evidence>
<dbReference type="GO" id="GO:0015074">
    <property type="term" value="P:DNA integration"/>
    <property type="evidence" value="ECO:0007669"/>
    <property type="project" value="UniProtKB-KW"/>
</dbReference>
<dbReference type="InterPro" id="IPR005162">
    <property type="entry name" value="Retrotrans_gag_dom"/>
</dbReference>
<dbReference type="FunFam" id="3.10.20.370:FF:000001">
    <property type="entry name" value="Retrovirus-related Pol polyprotein from transposon 17.6-like protein"/>
    <property type="match status" value="1"/>
</dbReference>
<dbReference type="Pfam" id="PF02984">
    <property type="entry name" value="Cyclin_C"/>
    <property type="match status" value="1"/>
</dbReference>
<evidence type="ECO:0000256" key="23">
    <source>
        <dbReference type="RuleBase" id="RU000383"/>
    </source>
</evidence>
<evidence type="ECO:0008006" key="31">
    <source>
        <dbReference type="Google" id="ProtNLM"/>
    </source>
</evidence>
<evidence type="ECO:0000259" key="27">
    <source>
        <dbReference type="PROSITE" id="PS50878"/>
    </source>
</evidence>
<keyword evidence="10" id="KW-0255">Endonuclease</keyword>
<dbReference type="Gene3D" id="3.10.10.10">
    <property type="entry name" value="HIV Type 1 Reverse Transcriptase, subunit A, domain 1"/>
    <property type="match status" value="1"/>
</dbReference>
<evidence type="ECO:0000256" key="15">
    <source>
        <dbReference type="ARBA" id="ARBA00022918"/>
    </source>
</evidence>
<keyword evidence="3" id="KW-0132">Cell division</keyword>
<dbReference type="Pfam" id="PF17919">
    <property type="entry name" value="RT_RNaseH_2"/>
    <property type="match status" value="1"/>
</dbReference>
<keyword evidence="5" id="KW-0808">Transferase</keyword>
<dbReference type="GO" id="GO:0046872">
    <property type="term" value="F:metal ion binding"/>
    <property type="evidence" value="ECO:0007669"/>
    <property type="project" value="UniProtKB-KW"/>
</dbReference>
<dbReference type="PANTHER" id="PTHR37984">
    <property type="entry name" value="PROTEIN CBG26694"/>
    <property type="match status" value="1"/>
</dbReference>
<dbReference type="InterPro" id="IPR012337">
    <property type="entry name" value="RNaseH-like_sf"/>
</dbReference>
<feature type="domain" description="Reverse transcriptase" evidence="27">
    <location>
        <begin position="643"/>
        <end position="822"/>
    </location>
</feature>
<dbReference type="CDD" id="cd00303">
    <property type="entry name" value="retropepsin_like"/>
    <property type="match status" value="1"/>
</dbReference>
<comment type="similarity">
    <text evidence="2">Belongs to the cyclin family. Cyclin AB subfamily.</text>
</comment>
<accession>A0AAD6EIM6</accession>
<gene>
    <name evidence="29" type="ORF">LUZ61_015505</name>
</gene>
<evidence type="ECO:0000256" key="4">
    <source>
        <dbReference type="ARBA" id="ARBA00022670"/>
    </source>
</evidence>
<dbReference type="GO" id="GO:0006508">
    <property type="term" value="P:proteolysis"/>
    <property type="evidence" value="ECO:0007669"/>
    <property type="project" value="UniProtKB-KW"/>
</dbReference>
<dbReference type="InterPro" id="IPR041577">
    <property type="entry name" value="RT_RNaseH_2"/>
</dbReference>
<dbReference type="PROSITE" id="PS50878">
    <property type="entry name" value="RT_POL"/>
    <property type="match status" value="1"/>
</dbReference>
<dbReference type="GO" id="GO:0004190">
    <property type="term" value="F:aspartic-type endopeptidase activity"/>
    <property type="evidence" value="ECO:0007669"/>
    <property type="project" value="UniProtKB-KW"/>
</dbReference>
<dbReference type="Pfam" id="PF00078">
    <property type="entry name" value="RVT_1"/>
    <property type="match status" value="1"/>
</dbReference>
<evidence type="ECO:0000256" key="1">
    <source>
        <dbReference type="ARBA" id="ARBA00004123"/>
    </source>
</evidence>
<dbReference type="InterPro" id="IPR056924">
    <property type="entry name" value="SH3_Tf2-1"/>
</dbReference>
<reference evidence="29 30" key="1">
    <citation type="journal article" date="2022" name="Cell">
        <title>Repeat-based holocentromeres influence genome architecture and karyotype evolution.</title>
        <authorList>
            <person name="Hofstatter P.G."/>
            <person name="Thangavel G."/>
            <person name="Lux T."/>
            <person name="Neumann P."/>
            <person name="Vondrak T."/>
            <person name="Novak P."/>
            <person name="Zhang M."/>
            <person name="Costa L."/>
            <person name="Castellani M."/>
            <person name="Scott A."/>
            <person name="Toegelov H."/>
            <person name="Fuchs J."/>
            <person name="Mata-Sucre Y."/>
            <person name="Dias Y."/>
            <person name="Vanzela A.L.L."/>
            <person name="Huettel B."/>
            <person name="Almeida C.C.S."/>
            <person name="Simkova H."/>
            <person name="Souza G."/>
            <person name="Pedrosa-Harand A."/>
            <person name="Macas J."/>
            <person name="Mayer K.F.X."/>
            <person name="Houben A."/>
            <person name="Marques A."/>
        </authorList>
    </citation>
    <scope>NUCLEOTIDE SEQUENCE [LARGE SCALE GENOMIC DNA]</scope>
    <source>
        <strain evidence="29">RhyTen1mFocal</strain>
    </source>
</reference>
<dbReference type="InterPro" id="IPR043502">
    <property type="entry name" value="DNA/RNA_pol_sf"/>
</dbReference>
<name>A0AAD6EIM6_9POAL</name>
<dbReference type="CDD" id="cd01647">
    <property type="entry name" value="RT_LTR"/>
    <property type="match status" value="1"/>
</dbReference>
<dbReference type="InterPro" id="IPR006671">
    <property type="entry name" value="Cyclin_N"/>
</dbReference>
<dbReference type="SUPFAM" id="SSF56672">
    <property type="entry name" value="DNA/RNA polymerases"/>
    <property type="match status" value="1"/>
</dbReference>
<dbReference type="PANTHER" id="PTHR37984:SF5">
    <property type="entry name" value="PROTEIN NYNRIN-LIKE"/>
    <property type="match status" value="1"/>
</dbReference>
<keyword evidence="20" id="KW-0539">Nucleus</keyword>
<dbReference type="GO" id="GO:0051301">
    <property type="term" value="P:cell division"/>
    <property type="evidence" value="ECO:0007669"/>
    <property type="project" value="UniProtKB-KW"/>
</dbReference>
<dbReference type="FunFam" id="3.30.70.270:FF:000020">
    <property type="entry name" value="Transposon Tf2-6 polyprotein-like Protein"/>
    <property type="match status" value="1"/>
</dbReference>
<dbReference type="Proteomes" id="UP001210211">
    <property type="component" value="Unassembled WGS sequence"/>
</dbReference>
<evidence type="ECO:0000256" key="25">
    <source>
        <dbReference type="SAM" id="MobiDB-lite"/>
    </source>
</evidence>
<dbReference type="Pfam" id="PF00385">
    <property type="entry name" value="Chromo"/>
    <property type="match status" value="1"/>
</dbReference>
<dbReference type="SMART" id="SM00385">
    <property type="entry name" value="CYCLIN"/>
    <property type="match status" value="2"/>
</dbReference>
<feature type="coiled-coil region" evidence="24">
    <location>
        <begin position="18"/>
        <end position="67"/>
    </location>
</feature>
<dbReference type="PROSITE" id="PS00141">
    <property type="entry name" value="ASP_PROTEASE"/>
    <property type="match status" value="1"/>
</dbReference>
<keyword evidence="8" id="KW-0479">Metal-binding</keyword>
<dbReference type="InterPro" id="IPR016197">
    <property type="entry name" value="Chromo-like_dom_sf"/>
</dbReference>
<sequence length="1962" mass="223400">MPPKVNNSTSDSSEIAVQHSLSQLREELRENSMRLEKRQDESLAKAMSNQEGRLSKLEGMMEQLLALQMGKSTSTLGNTEHPSLFQDRRVTNAANGRGPIGRPPVGNASDGFILVENSSGESSNQGFKANMPRYDFPTLNGQNVIDWIEDCEYYFDLFQVHDSQKSRMAIPHFLGDAREWYRSYKIDHPIPPWPLLVEEIRERFTNARSSNPVKEFMRTQQTGSIEDYIKQFEKARARLIIETQFKNENFYILGFMGGLREDICCAVDSFEPRTLVQAYRHARNAEVIIDGPEKKGRMLARTVSTTQFPNNKSNNGFQRRPAQPLPMLKAGANNSKPSLSMEQRRALGLCYWSDEKFVPGHKCTRKNIHMLEGKTENDEQVMPQIEEIGGEVLLGEDDTEDHAEISMCAPNDQNSTRTLRFKGMIGQTPICVLLDSGSSHSFVNPAVIQGVPHQLTKIPPLKVRIANGENMVSEYLCGAMLFSIQDHTFENDVRVLDVQGYDLILGMDWLSSFGEITINWERGDIKLFHKGKEVRLQMQEVVAEVQFLQGTISLEKERRCGSEVILAHLFSLQMSNSSSLEPALKQVLDRYQQVFLEPKSLPPHRSVDHKVVLLPGSKPISQRPYRFSHYQKVEITKIISELLKDGFIRPSSSPFASPVLLVKKKDGTWRLCIDNRQLNDITVKNKYPIPVIDDLLDELKGAEYFSKIDLRSGYHQIRMCEDDIHKTTFRTTDGLFEFTVMPFGLTNAPATFQTLMNNIFQPYLRKGVLVFFDDILIYSKTLEEHVKHLEIVMQILVDNKLHEKSSKCSFGEKEIEYLGHIISHKGVATDPSKIQAMCEWPKPKSVKELRGFLGLTGYYRKFVKNYGLISKPLTDQLRKNGFKWNEEAQRAFELLKKAMTEAPVLTMPDFTQPFILETDASATGIGAVLMQGKNPIAYFSKSLGIKNQGLSTYEKEFLALLSAVQRWRHYLEGNCFTIRTDQISLKHLLEQRIHSAMQHRGLCKLLGLNYKIEYKKGIENKAADALSRIHGQVENDVGSLHAITELVPSWIEDIQQSYENDPWIEGLKEKMKGDTSDNKITVHQGIVRYKNRICVGSYGEWRGKLLSEVHDSTLGGHSGVLATYQRLKKMFYWPQMKEAVHTHVKSCNNCQMNKGEHLHTPGLLQPLPIPESAWCSLGMDFISGLPKSEGKEVVMVVVDRLTKYSHFISISHPYTASTVAKVFIDQVYRLHGLPTSIVTDRDPVFTSNFWRAIMKNLGIKLNMSTSYHPQTDGQTERVNQCLENYLRGMAFDQQKQWHRWLPMAEWWYNTNFHTAIKTTPFQALYGYPPNQLPMGAQPRSQVESVNQELKDRQKALLVLKQHLQKAHERMKQFADKGRTERKFNTGDWVYLKLQPYRQVTLSGLQNQKLSPKFYGPYEIIKKIGEVAYQLNLPSGSTVHPVFHVSQLKAHIKREHVIHTTLPVVSPEGNLHIIPEVILARRMVNRNNAAVPQLLIKWSNLSKEDATWEDYEVIKKRHPEFFLEDKENLEEGRVSDPEINQTINPPKSSIVKRGAATTNRSLTIRQTSSHSAPTFTNPASKPTISTSSDSTVPKDDASIPLLLPAISLPPVPCSSNHSPERSRETKTVSMCDSIKSLAFEYVENASLSTVASLERKTDTNLRISDNISKPASKWNGDASCVMEIDNDADDPQICAPLAGDIYKHLRIAEAKKRPSHDFLETIQTDITPDMRASLIDWLVEVAEEYRLVPETLYLTVNYIDRYLSGNEISRQRLQLLGVACLFIAMKYEESAPQVEELCCITDNTYFKDEVLQMETSVLNFLKFEITALTAECFLRRFVRAAQLCDEDPLMPLEFLASYIAELSLLDYNLLCYSPSFIAAASIFLAKFILHPSRNPWSATLSHYTLYKPSELRECVNVLHRLFCDGSGSNLPAIKEKYSQHKYKFVAKKQCPSVIPSEFFEEVQ</sequence>
<dbReference type="PROSITE" id="PS00598">
    <property type="entry name" value="CHROMO_1"/>
    <property type="match status" value="1"/>
</dbReference>
<evidence type="ECO:0000256" key="21">
    <source>
        <dbReference type="ARBA" id="ARBA00023268"/>
    </source>
</evidence>
<comment type="caution">
    <text evidence="29">The sequence shown here is derived from an EMBL/GenBank/DDBJ whole genome shotgun (WGS) entry which is preliminary data.</text>
</comment>
<dbReference type="InterPro" id="IPR023780">
    <property type="entry name" value="Chromo_domain"/>
</dbReference>
<evidence type="ECO:0000256" key="16">
    <source>
        <dbReference type="ARBA" id="ARBA00022932"/>
    </source>
</evidence>
<dbReference type="EMBL" id="JAMRDG010000002">
    <property type="protein sequence ID" value="KAJ3686341.1"/>
    <property type="molecule type" value="Genomic_DNA"/>
</dbReference>
<dbReference type="SMART" id="SM00298">
    <property type="entry name" value="CHROMO"/>
    <property type="match status" value="1"/>
</dbReference>
<dbReference type="InterPro" id="IPR004367">
    <property type="entry name" value="Cyclin_C-dom"/>
</dbReference>
<dbReference type="CDD" id="cd20506">
    <property type="entry name" value="CYCLIN_AtCycA-like_rpt2"/>
    <property type="match status" value="1"/>
</dbReference>
<keyword evidence="15" id="KW-0695">RNA-directed DNA polymerase</keyword>
<feature type="region of interest" description="Disordered" evidence="25">
    <location>
        <begin position="1562"/>
        <end position="1595"/>
    </location>
</feature>
<keyword evidence="12" id="KW-0460">Magnesium</keyword>
<dbReference type="PROSITE" id="PS00292">
    <property type="entry name" value="CYCLINS"/>
    <property type="match status" value="1"/>
</dbReference>
<dbReference type="InterPro" id="IPR036397">
    <property type="entry name" value="RNaseH_sf"/>
</dbReference>
<dbReference type="Pfam" id="PF00665">
    <property type="entry name" value="rve"/>
    <property type="match status" value="1"/>
</dbReference>
<dbReference type="GO" id="GO:0003723">
    <property type="term" value="F:RNA binding"/>
    <property type="evidence" value="ECO:0007669"/>
    <property type="project" value="UniProtKB-KW"/>
</dbReference>
<feature type="compositionally biased region" description="Polar residues" evidence="25">
    <location>
        <begin position="1562"/>
        <end position="1590"/>
    </location>
</feature>
<organism evidence="29 30">
    <name type="scientific">Rhynchospora tenuis</name>
    <dbReference type="NCBI Taxonomy" id="198213"/>
    <lineage>
        <taxon>Eukaryota</taxon>
        <taxon>Viridiplantae</taxon>
        <taxon>Streptophyta</taxon>
        <taxon>Embryophyta</taxon>
        <taxon>Tracheophyta</taxon>
        <taxon>Spermatophyta</taxon>
        <taxon>Magnoliopsida</taxon>
        <taxon>Liliopsida</taxon>
        <taxon>Poales</taxon>
        <taxon>Cyperaceae</taxon>
        <taxon>Cyperoideae</taxon>
        <taxon>Rhynchosporeae</taxon>
        <taxon>Rhynchospora</taxon>
    </lineage>
</organism>
<dbReference type="GO" id="GO:0004519">
    <property type="term" value="F:endonuclease activity"/>
    <property type="evidence" value="ECO:0007669"/>
    <property type="project" value="UniProtKB-KW"/>
</dbReference>
<dbReference type="PROSITE" id="PS50994">
    <property type="entry name" value="INTEGRASE"/>
    <property type="match status" value="1"/>
</dbReference>
<dbReference type="SMART" id="SM01332">
    <property type="entry name" value="Cyclin_C"/>
    <property type="match status" value="1"/>
</dbReference>
<dbReference type="InterPro" id="IPR050951">
    <property type="entry name" value="Retrovirus_Pol_polyprotein"/>
</dbReference>
<comment type="subcellular location">
    <subcellularLocation>
        <location evidence="1">Nucleus</location>
    </subcellularLocation>
</comment>
<dbReference type="Pfam" id="PF00134">
    <property type="entry name" value="Cyclin_N"/>
    <property type="match status" value="1"/>
</dbReference>
<dbReference type="GO" id="GO:0005634">
    <property type="term" value="C:nucleus"/>
    <property type="evidence" value="ECO:0007669"/>
    <property type="project" value="UniProtKB-SubCell"/>
</dbReference>
<keyword evidence="21" id="KW-0511">Multifunctional enzyme</keyword>
<evidence type="ECO:0000256" key="2">
    <source>
        <dbReference type="ARBA" id="ARBA00006955"/>
    </source>
</evidence>
<evidence type="ECO:0000256" key="24">
    <source>
        <dbReference type="SAM" id="Coils"/>
    </source>
</evidence>
<keyword evidence="22" id="KW-0131">Cell cycle</keyword>
<evidence type="ECO:0000256" key="14">
    <source>
        <dbReference type="ARBA" id="ARBA00022908"/>
    </source>
</evidence>